<sequence length="731" mass="83324">MYCELTNILVNNPFQLLDLLNSETSTAESVQDYIISEIRPLLRVGHSYYILANKLEGLKNPDVAQRLKGHIGGWCKECRPRTDTEVMKEALEKYEPKRVAMHGGQAYLERCLDAREKSRVAREKKRQKDAARFAELQREMQQEREREAERLEATRRLNKRVDGWRKGCYCAMVVAASKNPKLSDLLQGLSDEGVPDRMPTAQANIILEREFCRYESNMAMTDEERTAFRESFGKQYGNHFRVLRVHLFGEHSRIPGIPNCPAQICSTTEDGQVVRLKRMLERVEMAVRKRMKREAITAKAQAEELAIAKERKRLRDLKEQRLEKKRERQRLSFKVEKRRCHIALALSMHPMLIARLQEETSWFTWVDLTGRIVKQLHLDYSSQTEDGESKFSGGAWRPGKVVGEELLSHLFGTRWDSMACPECPKIPFVKAMMDLIANIPEKYGKVDVHFQRPLDSYELQTVSKLRKMCYEKATNCLSVAKLRGDAARKLTRQSSSSAEELAPEARLERAGASLFKLLQRFSNERREHVHISNVKTRRGKVTSYSPLKDAGIDKLWDSRVPATTLLADYAKYLKAQGFKNCTEQSKFAPTIAQLLRSFHNSQERKELSCRRCGSVHLSGSCWLKSSIRKGKPAPTSVTEKGNVNSEDGKGQREPCPNNHTRRGLGNNGKENRSQLDYSVSSLVGLKVSSKAQLQDITKDGEAVEVSHKRKRSLGLDDGTTVSPTKKAGQII</sequence>
<proteinExistence type="predicted"/>
<dbReference type="Proteomes" id="UP000275078">
    <property type="component" value="Unassembled WGS sequence"/>
</dbReference>
<reference evidence="3 4" key="1">
    <citation type="journal article" date="2018" name="Nat. Ecol. Evol.">
        <title>Pezizomycetes genomes reveal the molecular basis of ectomycorrhizal truffle lifestyle.</title>
        <authorList>
            <person name="Murat C."/>
            <person name="Payen T."/>
            <person name="Noel B."/>
            <person name="Kuo A."/>
            <person name="Morin E."/>
            <person name="Chen J."/>
            <person name="Kohler A."/>
            <person name="Krizsan K."/>
            <person name="Balestrini R."/>
            <person name="Da Silva C."/>
            <person name="Montanini B."/>
            <person name="Hainaut M."/>
            <person name="Levati E."/>
            <person name="Barry K.W."/>
            <person name="Belfiori B."/>
            <person name="Cichocki N."/>
            <person name="Clum A."/>
            <person name="Dockter R.B."/>
            <person name="Fauchery L."/>
            <person name="Guy J."/>
            <person name="Iotti M."/>
            <person name="Le Tacon F."/>
            <person name="Lindquist E.A."/>
            <person name="Lipzen A."/>
            <person name="Malagnac F."/>
            <person name="Mello A."/>
            <person name="Molinier V."/>
            <person name="Miyauchi S."/>
            <person name="Poulain J."/>
            <person name="Riccioni C."/>
            <person name="Rubini A."/>
            <person name="Sitrit Y."/>
            <person name="Splivallo R."/>
            <person name="Traeger S."/>
            <person name="Wang M."/>
            <person name="Zifcakova L."/>
            <person name="Wipf D."/>
            <person name="Zambonelli A."/>
            <person name="Paolocci F."/>
            <person name="Nowrousian M."/>
            <person name="Ottonello S."/>
            <person name="Baldrian P."/>
            <person name="Spatafora J.W."/>
            <person name="Henrissat B."/>
            <person name="Nagy L.G."/>
            <person name="Aury J.M."/>
            <person name="Wincker P."/>
            <person name="Grigoriev I.V."/>
            <person name="Bonfante P."/>
            <person name="Martin F.M."/>
        </authorList>
    </citation>
    <scope>NUCLEOTIDE SEQUENCE [LARGE SCALE GENOMIC DNA]</scope>
    <source>
        <strain evidence="3 4">RN42</strain>
    </source>
</reference>
<protein>
    <submittedName>
        <fullName evidence="3">Uncharacterized protein</fullName>
    </submittedName>
</protein>
<organism evidence="3 4">
    <name type="scientific">Ascobolus immersus RN42</name>
    <dbReference type="NCBI Taxonomy" id="1160509"/>
    <lineage>
        <taxon>Eukaryota</taxon>
        <taxon>Fungi</taxon>
        <taxon>Dikarya</taxon>
        <taxon>Ascomycota</taxon>
        <taxon>Pezizomycotina</taxon>
        <taxon>Pezizomycetes</taxon>
        <taxon>Pezizales</taxon>
        <taxon>Ascobolaceae</taxon>
        <taxon>Ascobolus</taxon>
    </lineage>
</organism>
<keyword evidence="4" id="KW-1185">Reference proteome</keyword>
<gene>
    <name evidence="3" type="ORF">BJ508DRAFT_381998</name>
</gene>
<dbReference type="AlphaFoldDB" id="A0A3N4HAC0"/>
<dbReference type="EMBL" id="ML119923">
    <property type="protein sequence ID" value="RPA71502.1"/>
    <property type="molecule type" value="Genomic_DNA"/>
</dbReference>
<evidence type="ECO:0000313" key="3">
    <source>
        <dbReference type="EMBL" id="RPA71502.1"/>
    </source>
</evidence>
<evidence type="ECO:0000256" key="2">
    <source>
        <dbReference type="SAM" id="MobiDB-lite"/>
    </source>
</evidence>
<feature type="coiled-coil region" evidence="1">
    <location>
        <begin position="288"/>
        <end position="334"/>
    </location>
</feature>
<feature type="coiled-coil region" evidence="1">
    <location>
        <begin position="126"/>
        <end position="157"/>
    </location>
</feature>
<feature type="compositionally biased region" description="Polar residues" evidence="2">
    <location>
        <begin position="635"/>
        <end position="645"/>
    </location>
</feature>
<name>A0A3N4HAC0_ASCIM</name>
<evidence type="ECO:0000256" key="1">
    <source>
        <dbReference type="SAM" id="Coils"/>
    </source>
</evidence>
<feature type="region of interest" description="Disordered" evidence="2">
    <location>
        <begin position="707"/>
        <end position="731"/>
    </location>
</feature>
<accession>A0A3N4HAC0</accession>
<feature type="region of interest" description="Disordered" evidence="2">
    <location>
        <begin position="627"/>
        <end position="672"/>
    </location>
</feature>
<keyword evidence="1" id="KW-0175">Coiled coil</keyword>
<evidence type="ECO:0000313" key="4">
    <source>
        <dbReference type="Proteomes" id="UP000275078"/>
    </source>
</evidence>